<comment type="caution">
    <text evidence="2">The sequence shown here is derived from an EMBL/GenBank/DDBJ whole genome shotgun (WGS) entry which is preliminary data.</text>
</comment>
<proteinExistence type="predicted"/>
<dbReference type="EMBL" id="VYZN01000001">
    <property type="protein sequence ID" value="KAE9545163.1"/>
    <property type="molecule type" value="Genomic_DNA"/>
</dbReference>
<sequence length="260" mass="30836">MALRIPIINVAFQRSQFSIFTQAQTLKAAFRYVDPRLPIAPLHCLRNLCTKFQVSRLSSLAWMLMNHPGQSRQSLNFTKLFFFCRAHSIKILTLNKHDNYKFKCYTIPIHKKNFKFEYTGVIIYIFYYINQIPLRYFLNKQSKNSNRCMVIDKLVYSKYYIRNIIHLIFKVKKSGSTLFAYIIELIFVKLWSYTKRVLKNNYMINLLTCRDSISHINTAPFIKNKILMRNIILTYIKMCILIILNAKIVLSVINGIYILE</sequence>
<keyword evidence="3" id="KW-1185">Reference proteome</keyword>
<protein>
    <submittedName>
        <fullName evidence="2">Uncharacterized protein</fullName>
    </submittedName>
</protein>
<keyword evidence="1" id="KW-0472">Membrane</keyword>
<keyword evidence="1" id="KW-0812">Transmembrane</keyword>
<evidence type="ECO:0000256" key="1">
    <source>
        <dbReference type="SAM" id="Phobius"/>
    </source>
</evidence>
<accession>A0A6G0U888</accession>
<evidence type="ECO:0000313" key="3">
    <source>
        <dbReference type="Proteomes" id="UP000475862"/>
    </source>
</evidence>
<gene>
    <name evidence="2" type="ORF">AGLY_000706</name>
</gene>
<evidence type="ECO:0000313" key="2">
    <source>
        <dbReference type="EMBL" id="KAE9545163.1"/>
    </source>
</evidence>
<organism evidence="2 3">
    <name type="scientific">Aphis glycines</name>
    <name type="common">Soybean aphid</name>
    <dbReference type="NCBI Taxonomy" id="307491"/>
    <lineage>
        <taxon>Eukaryota</taxon>
        <taxon>Metazoa</taxon>
        <taxon>Ecdysozoa</taxon>
        <taxon>Arthropoda</taxon>
        <taxon>Hexapoda</taxon>
        <taxon>Insecta</taxon>
        <taxon>Pterygota</taxon>
        <taxon>Neoptera</taxon>
        <taxon>Paraneoptera</taxon>
        <taxon>Hemiptera</taxon>
        <taxon>Sternorrhyncha</taxon>
        <taxon>Aphidomorpha</taxon>
        <taxon>Aphidoidea</taxon>
        <taxon>Aphididae</taxon>
        <taxon>Aphidini</taxon>
        <taxon>Aphis</taxon>
        <taxon>Aphis</taxon>
    </lineage>
</organism>
<dbReference type="AlphaFoldDB" id="A0A6G0U888"/>
<keyword evidence="1" id="KW-1133">Transmembrane helix</keyword>
<name>A0A6G0U888_APHGL</name>
<feature type="transmembrane region" description="Helical" evidence="1">
    <location>
        <begin position="232"/>
        <end position="259"/>
    </location>
</feature>
<reference evidence="2 3" key="1">
    <citation type="submission" date="2019-08" db="EMBL/GenBank/DDBJ databases">
        <title>The genome of the soybean aphid Biotype 1, its phylome, world population structure and adaptation to the North American continent.</title>
        <authorList>
            <person name="Giordano R."/>
            <person name="Donthu R.K."/>
            <person name="Hernandez A.G."/>
            <person name="Wright C.L."/>
            <person name="Zimin A.V."/>
        </authorList>
    </citation>
    <scope>NUCLEOTIDE SEQUENCE [LARGE SCALE GENOMIC DNA]</scope>
    <source>
        <tissue evidence="2">Whole aphids</tissue>
    </source>
</reference>
<dbReference type="Proteomes" id="UP000475862">
    <property type="component" value="Unassembled WGS sequence"/>
</dbReference>